<dbReference type="PRINTS" id="PR00834">
    <property type="entry name" value="PROTEASES2C"/>
</dbReference>
<keyword evidence="19" id="KW-1185">Reference proteome</keyword>
<keyword evidence="11" id="KW-0720">Serine protease</keyword>
<dbReference type="InterPro" id="IPR001478">
    <property type="entry name" value="PDZ"/>
</dbReference>
<evidence type="ECO:0000313" key="19">
    <source>
        <dbReference type="Proteomes" id="UP000268016"/>
    </source>
</evidence>
<accession>A0A3N2R8G6</accession>
<dbReference type="InterPro" id="IPR041489">
    <property type="entry name" value="PDZ_6"/>
</dbReference>
<reference evidence="18 19" key="1">
    <citation type="submission" date="2018-10" db="EMBL/GenBank/DDBJ databases">
        <title>Histidinibacterium lentulum gen. nov., sp. nov., a marine bacterium from the culture broth of Picochlorum sp. 122.</title>
        <authorList>
            <person name="Wang G."/>
        </authorList>
    </citation>
    <scope>NUCLEOTIDE SEQUENCE [LARGE SCALE GENOMIC DNA]</scope>
    <source>
        <strain evidence="18 19">B17</strain>
    </source>
</reference>
<evidence type="ECO:0000256" key="14">
    <source>
        <dbReference type="PIRSR" id="PIRSR611782-1"/>
    </source>
</evidence>
<evidence type="ECO:0000256" key="7">
    <source>
        <dbReference type="ARBA" id="ARBA00022729"/>
    </source>
</evidence>
<dbReference type="SUPFAM" id="SSF50156">
    <property type="entry name" value="PDZ domain-like"/>
    <property type="match status" value="2"/>
</dbReference>
<dbReference type="Pfam" id="PF13365">
    <property type="entry name" value="Trypsin_2"/>
    <property type="match status" value="1"/>
</dbReference>
<comment type="subcellular location">
    <subcellularLocation>
        <location evidence="2">Periplasm</location>
    </subcellularLocation>
</comment>
<gene>
    <name evidence="18" type="ORF">EAT49_05530</name>
</gene>
<dbReference type="NCBIfam" id="TIGR02037">
    <property type="entry name" value="degP_htrA_DO"/>
    <property type="match status" value="1"/>
</dbReference>
<comment type="catalytic activity">
    <reaction evidence="1">
        <text>Acts on substrates that are at least partially unfolded. The cleavage site P1 residue is normally between a pair of hydrophobic residues, such as Val-|-Val.</text>
        <dbReference type="EC" id="3.4.21.107"/>
    </reaction>
</comment>
<dbReference type="Pfam" id="PF17820">
    <property type="entry name" value="PDZ_6"/>
    <property type="match status" value="1"/>
</dbReference>
<evidence type="ECO:0000256" key="15">
    <source>
        <dbReference type="PIRSR" id="PIRSR611782-2"/>
    </source>
</evidence>
<dbReference type="InterPro" id="IPR011782">
    <property type="entry name" value="Pept_S1C_Do"/>
</dbReference>
<keyword evidence="12" id="KW-0346">Stress response</keyword>
<dbReference type="Pfam" id="PF13180">
    <property type="entry name" value="PDZ_2"/>
    <property type="match status" value="1"/>
</dbReference>
<dbReference type="InterPro" id="IPR001940">
    <property type="entry name" value="Peptidase_S1C"/>
</dbReference>
<dbReference type="GO" id="GO:0006508">
    <property type="term" value="P:proteolysis"/>
    <property type="evidence" value="ECO:0007669"/>
    <property type="project" value="UniProtKB-KW"/>
</dbReference>
<dbReference type="CDD" id="cd10839">
    <property type="entry name" value="cpPDZ1_DegP-like"/>
    <property type="match status" value="1"/>
</dbReference>
<dbReference type="SUPFAM" id="SSF50494">
    <property type="entry name" value="Trypsin-like serine proteases"/>
    <property type="match status" value="1"/>
</dbReference>
<dbReference type="SMART" id="SM00228">
    <property type="entry name" value="PDZ"/>
    <property type="match status" value="2"/>
</dbReference>
<evidence type="ECO:0000256" key="10">
    <source>
        <dbReference type="ARBA" id="ARBA00022801"/>
    </source>
</evidence>
<feature type="chain" id="PRO_5038990470" description="Probable periplasmic serine endoprotease DegP-like" evidence="16">
    <location>
        <begin position="30"/>
        <end position="496"/>
    </location>
</feature>
<dbReference type="GO" id="GO:0004252">
    <property type="term" value="F:serine-type endopeptidase activity"/>
    <property type="evidence" value="ECO:0007669"/>
    <property type="project" value="InterPro"/>
</dbReference>
<evidence type="ECO:0000256" key="6">
    <source>
        <dbReference type="ARBA" id="ARBA00022670"/>
    </source>
</evidence>
<feature type="active site" description="Charge relay system" evidence="14">
    <location>
        <position position="151"/>
    </location>
</feature>
<name>A0A3N2R8G6_9RHOB</name>
<evidence type="ECO:0000256" key="12">
    <source>
        <dbReference type="ARBA" id="ARBA00023016"/>
    </source>
</evidence>
<dbReference type="PROSITE" id="PS50106">
    <property type="entry name" value="PDZ"/>
    <property type="match status" value="2"/>
</dbReference>
<keyword evidence="8" id="KW-0677">Repeat</keyword>
<keyword evidence="6" id="KW-0645">Protease</keyword>
<evidence type="ECO:0000256" key="13">
    <source>
        <dbReference type="ARBA" id="ARBA00032850"/>
    </source>
</evidence>
<dbReference type="EC" id="3.4.21.107" evidence="4"/>
<evidence type="ECO:0000313" key="18">
    <source>
        <dbReference type="EMBL" id="ROU03754.1"/>
    </source>
</evidence>
<dbReference type="InterPro" id="IPR009003">
    <property type="entry name" value="Peptidase_S1_PA"/>
</dbReference>
<dbReference type="Proteomes" id="UP000268016">
    <property type="component" value="Unassembled WGS sequence"/>
</dbReference>
<evidence type="ECO:0000256" key="2">
    <source>
        <dbReference type="ARBA" id="ARBA00004418"/>
    </source>
</evidence>
<dbReference type="Gene3D" id="2.40.10.120">
    <property type="match status" value="1"/>
</dbReference>
<evidence type="ECO:0000259" key="17">
    <source>
        <dbReference type="PROSITE" id="PS50106"/>
    </source>
</evidence>
<comment type="caution">
    <text evidence="18">The sequence shown here is derived from an EMBL/GenBank/DDBJ whole genome shotgun (WGS) entry which is preliminary data.</text>
</comment>
<keyword evidence="9" id="KW-0574">Periplasm</keyword>
<dbReference type="GO" id="GO:0042597">
    <property type="term" value="C:periplasmic space"/>
    <property type="evidence" value="ECO:0007669"/>
    <property type="project" value="UniProtKB-SubCell"/>
</dbReference>
<dbReference type="PANTHER" id="PTHR22939">
    <property type="entry name" value="SERINE PROTEASE FAMILY S1C HTRA-RELATED"/>
    <property type="match status" value="1"/>
</dbReference>
<keyword evidence="7 16" id="KW-0732">Signal</keyword>
<sequence length="496" mass="49946">MSRSVLPARILGGASTVALCLGLSVAAPAPVDAQTPGSFPQGFEEMVAEQLPAVVGILATRPAPDTASTVAPQLPPGLEEFFGQAPGTVPPPGAAPPPGPLRAAGSGFIVSADGFVVTNNHVIAGSETVEVVLEDERRFDAEIVGADPATDIALLKVTADEDLPVVDWGDSEELRIGQWVVAIGNPFGLGGTVTAGILSARSRDINAGPYDDFLQTDAAINSGNSGGPLFNAGGEVIGVNTAIFSPSGGNVGIGFAVPSQVARNVVEDLRDDGVVERGYLGVQIQPVSADLAEALGLETEGDETAPGALVANVTEGGPAAEAGLEAGDVVTAVAGTEIATPRDLTFEVAELEVGETVSLTIVRDGETQELDVEIGAQPATLFGAAAEPEAEAEAEAGPMLGVTVAPVTAELRATLGLPDDLEGLAISSVAPGSAAADAGLRPRDVIAEAAGEPVRAVEDLRAAAAEAEGDGRPLLLRVWSRGSYGFRAVSFAPGAD</sequence>
<evidence type="ECO:0000256" key="1">
    <source>
        <dbReference type="ARBA" id="ARBA00001772"/>
    </source>
</evidence>
<proteinExistence type="inferred from homology"/>
<evidence type="ECO:0000256" key="4">
    <source>
        <dbReference type="ARBA" id="ARBA00013035"/>
    </source>
</evidence>
<dbReference type="RefSeq" id="WP_123641287.1">
    <property type="nucleotide sequence ID" value="NZ_ML119082.1"/>
</dbReference>
<comment type="similarity">
    <text evidence="3">Belongs to the peptidase S1C family.</text>
</comment>
<evidence type="ECO:0000256" key="5">
    <source>
        <dbReference type="ARBA" id="ARBA00013958"/>
    </source>
</evidence>
<keyword evidence="10" id="KW-0378">Hydrolase</keyword>
<dbReference type="EMBL" id="RDRB01000002">
    <property type="protein sequence ID" value="ROU03754.1"/>
    <property type="molecule type" value="Genomic_DNA"/>
</dbReference>
<dbReference type="OrthoDB" id="9758917at2"/>
<evidence type="ECO:0000256" key="8">
    <source>
        <dbReference type="ARBA" id="ARBA00022737"/>
    </source>
</evidence>
<feature type="signal peptide" evidence="16">
    <location>
        <begin position="1"/>
        <end position="29"/>
    </location>
</feature>
<feature type="domain" description="PDZ" evidence="17">
    <location>
        <begin position="281"/>
        <end position="365"/>
    </location>
</feature>
<feature type="binding site" evidence="15">
    <location>
        <position position="121"/>
    </location>
    <ligand>
        <name>substrate</name>
    </ligand>
</feature>
<evidence type="ECO:0000256" key="9">
    <source>
        <dbReference type="ARBA" id="ARBA00022764"/>
    </source>
</evidence>
<dbReference type="AlphaFoldDB" id="A0A3N2R8G6"/>
<protein>
    <recommendedName>
        <fullName evidence="5">Probable periplasmic serine endoprotease DegP-like</fullName>
        <ecNumber evidence="4">3.4.21.107</ecNumber>
    </recommendedName>
    <alternativeName>
        <fullName evidence="13">Protease Do</fullName>
    </alternativeName>
</protein>
<feature type="domain" description="PDZ" evidence="17">
    <location>
        <begin position="395"/>
        <end position="457"/>
    </location>
</feature>
<feature type="active site" description="Charge relay system" evidence="14">
    <location>
        <position position="121"/>
    </location>
</feature>
<feature type="active site" description="Charge relay system" evidence="14">
    <location>
        <position position="225"/>
    </location>
</feature>
<feature type="binding site" evidence="15">
    <location>
        <position position="151"/>
    </location>
    <ligand>
        <name>substrate</name>
    </ligand>
</feature>
<dbReference type="Gene3D" id="2.30.42.10">
    <property type="match status" value="2"/>
</dbReference>
<evidence type="ECO:0000256" key="3">
    <source>
        <dbReference type="ARBA" id="ARBA00010541"/>
    </source>
</evidence>
<feature type="binding site" evidence="15">
    <location>
        <begin position="223"/>
        <end position="225"/>
    </location>
    <ligand>
        <name>substrate</name>
    </ligand>
</feature>
<evidence type="ECO:0000256" key="11">
    <source>
        <dbReference type="ARBA" id="ARBA00022825"/>
    </source>
</evidence>
<evidence type="ECO:0000256" key="16">
    <source>
        <dbReference type="SAM" id="SignalP"/>
    </source>
</evidence>
<dbReference type="PANTHER" id="PTHR22939:SF130">
    <property type="entry name" value="PERIPLASMIC SERINE ENDOPROTEASE DEGP-LIKE-RELATED"/>
    <property type="match status" value="1"/>
</dbReference>
<dbReference type="InterPro" id="IPR036034">
    <property type="entry name" value="PDZ_sf"/>
</dbReference>
<organism evidence="18 19">
    <name type="scientific">Histidinibacterium lentulum</name>
    <dbReference type="NCBI Taxonomy" id="2480588"/>
    <lineage>
        <taxon>Bacteria</taxon>
        <taxon>Pseudomonadati</taxon>
        <taxon>Pseudomonadota</taxon>
        <taxon>Alphaproteobacteria</taxon>
        <taxon>Rhodobacterales</taxon>
        <taxon>Paracoccaceae</taxon>
        <taxon>Histidinibacterium</taxon>
    </lineage>
</organism>